<gene>
    <name evidence="5" type="ORF">HMPREF0647_02625</name>
</gene>
<dbReference type="InterPro" id="IPR002123">
    <property type="entry name" value="Plipid/glycerol_acylTrfase"/>
</dbReference>
<dbReference type="Proteomes" id="UP000029525">
    <property type="component" value="Unassembled WGS sequence"/>
</dbReference>
<reference evidence="5 6" key="1">
    <citation type="submission" date="2014-07" db="EMBL/GenBank/DDBJ databases">
        <authorList>
            <person name="McCorrison J."/>
            <person name="Sanka R."/>
            <person name="Torralba M."/>
            <person name="Gillis M."/>
            <person name="Haft D.H."/>
            <person name="Methe B."/>
            <person name="Sutton G."/>
            <person name="Nelson K.E."/>
        </authorList>
    </citation>
    <scope>NUCLEOTIDE SEQUENCE [LARGE SCALE GENOMIC DNA]</scope>
    <source>
        <strain evidence="5 6">DNF00320</strain>
    </source>
</reference>
<dbReference type="AlphaFoldDB" id="A0A096AER5"/>
<dbReference type="PANTHER" id="PTHR10434">
    <property type="entry name" value="1-ACYL-SN-GLYCEROL-3-PHOSPHATE ACYLTRANSFERASE"/>
    <property type="match status" value="1"/>
</dbReference>
<evidence type="ECO:0000313" key="6">
    <source>
        <dbReference type="Proteomes" id="UP000029525"/>
    </source>
</evidence>
<evidence type="ECO:0000256" key="2">
    <source>
        <dbReference type="ARBA" id="ARBA00022679"/>
    </source>
</evidence>
<dbReference type="PANTHER" id="PTHR10434:SF9">
    <property type="entry name" value="PHOSPHOLIPID_GLYCEROL ACYLTRANSFERASE DOMAIN-CONTAINING PROTEIN"/>
    <property type="match status" value="1"/>
</dbReference>
<evidence type="ECO:0000313" key="5">
    <source>
        <dbReference type="EMBL" id="KGF45380.1"/>
    </source>
</evidence>
<evidence type="ECO:0000256" key="1">
    <source>
        <dbReference type="ARBA" id="ARBA00005189"/>
    </source>
</evidence>
<keyword evidence="2 5" id="KW-0808">Transferase</keyword>
<accession>A0A096AER5</accession>
<dbReference type="GO" id="GO:0006654">
    <property type="term" value="P:phosphatidic acid biosynthetic process"/>
    <property type="evidence" value="ECO:0007669"/>
    <property type="project" value="TreeGrafter"/>
</dbReference>
<keyword evidence="3 5" id="KW-0012">Acyltransferase</keyword>
<dbReference type="SMART" id="SM00563">
    <property type="entry name" value="PlsC"/>
    <property type="match status" value="1"/>
</dbReference>
<comment type="pathway">
    <text evidence="1">Lipid metabolism.</text>
</comment>
<organism evidence="5 6">
    <name type="scientific">Prevotella bivia DNF00320</name>
    <dbReference type="NCBI Taxonomy" id="1401068"/>
    <lineage>
        <taxon>Bacteria</taxon>
        <taxon>Pseudomonadati</taxon>
        <taxon>Bacteroidota</taxon>
        <taxon>Bacteroidia</taxon>
        <taxon>Bacteroidales</taxon>
        <taxon>Prevotellaceae</taxon>
        <taxon>Prevotella</taxon>
    </lineage>
</organism>
<comment type="caution">
    <text evidence="5">The sequence shown here is derived from an EMBL/GenBank/DDBJ whole genome shotgun (WGS) entry which is preliminary data.</text>
</comment>
<dbReference type="EMBL" id="JRNQ01000016">
    <property type="protein sequence ID" value="KGF45380.1"/>
    <property type="molecule type" value="Genomic_DNA"/>
</dbReference>
<sequence>MLSRFILYKLLGWEKFVNIPLPDKCIICLAPHTSNWDFILGQLYARAEGLNSKFLMKKEWFIGPLGSFFKKLGGIPVWRSRHSSMTDRLTDLAESTPHFQLCVTPEGTRALNPEWKKGFYFIALKANIPIVLYALDYQSKTIHCTKMIMPNGNVEEQMKEIKLYFKNFKGKFPEKFSIGEI</sequence>
<evidence type="ECO:0000259" key="4">
    <source>
        <dbReference type="SMART" id="SM00563"/>
    </source>
</evidence>
<name>A0A096AER5_9BACT</name>
<dbReference type="RefSeq" id="WP_036866220.1">
    <property type="nucleotide sequence ID" value="NZ_JRNQ01000016.1"/>
</dbReference>
<protein>
    <submittedName>
        <fullName evidence="5">Acyltransferase</fullName>
    </submittedName>
</protein>
<dbReference type="OrthoDB" id="9796839at2"/>
<proteinExistence type="predicted"/>
<dbReference type="Pfam" id="PF01553">
    <property type="entry name" value="Acyltransferase"/>
    <property type="match status" value="1"/>
</dbReference>
<feature type="domain" description="Phospholipid/glycerol acyltransferase" evidence="4">
    <location>
        <begin position="26"/>
        <end position="138"/>
    </location>
</feature>
<dbReference type="GO" id="GO:0003841">
    <property type="term" value="F:1-acylglycerol-3-phosphate O-acyltransferase activity"/>
    <property type="evidence" value="ECO:0007669"/>
    <property type="project" value="TreeGrafter"/>
</dbReference>
<dbReference type="SUPFAM" id="SSF69593">
    <property type="entry name" value="Glycerol-3-phosphate (1)-acyltransferase"/>
    <property type="match status" value="1"/>
</dbReference>
<evidence type="ECO:0000256" key="3">
    <source>
        <dbReference type="ARBA" id="ARBA00023315"/>
    </source>
</evidence>